<keyword evidence="8 10" id="KW-0238">DNA-binding</keyword>
<protein>
    <recommendedName>
        <fullName evidence="10">Protease</fullName>
        <ecNumber evidence="10">3.4.22.39</ecNumber>
    </recommendedName>
    <alternativeName>
        <fullName evidence="10">Adenain</fullName>
    </alternativeName>
    <alternativeName>
        <fullName evidence="10">Adenovirus protease</fullName>
        <shortName evidence="10">AVP</shortName>
    </alternativeName>
    <alternativeName>
        <fullName evidence="10">Adenovirus proteinase</fullName>
    </alternativeName>
    <alternativeName>
        <fullName evidence="10">Endoprotease</fullName>
    </alternativeName>
</protein>
<feature type="active site" evidence="10 12">
    <location>
        <position position="122"/>
    </location>
</feature>
<dbReference type="GO" id="GO:0042025">
    <property type="term" value="C:host cell nucleus"/>
    <property type="evidence" value="ECO:0007669"/>
    <property type="project" value="UniProtKB-SubCell"/>
</dbReference>
<evidence type="ECO:0000256" key="2">
    <source>
        <dbReference type="ARBA" id="ARBA00022670"/>
    </source>
</evidence>
<keyword evidence="2 10" id="KW-0645">Protease</keyword>
<keyword evidence="1 10" id="KW-1048">Host nucleus</keyword>
<dbReference type="PRINTS" id="PR00703">
    <property type="entry name" value="ADVENDOPTASE"/>
</dbReference>
<keyword evidence="9 10" id="KW-1015">Disulfide bond</keyword>
<reference evidence="13 14" key="1">
    <citation type="submission" date="2014-02" db="EMBL/GenBank/DDBJ databases">
        <title>Complete genome sequence of the first South Korean egg drop syndrome virus.</title>
        <authorList>
            <person name="Cha S.-Y."/>
            <person name="Shin J.-H."/>
            <person name="Jang H.-K."/>
        </authorList>
    </citation>
    <scope>NUCLEOTIDE SEQUENCE [LARGE SCALE GENOMIC DNA]</scope>
    <source>
        <strain evidence="13">D11-JW-012</strain>
    </source>
</reference>
<evidence type="ECO:0000256" key="9">
    <source>
        <dbReference type="ARBA" id="ARBA00023157"/>
    </source>
</evidence>
<comment type="miscellaneous">
    <text evidence="10">All late proteins expressed from the major late promoter are produced by alternative splicing and alternative polyadenylation of the same gene giving rise to non-overlapping ORFs. A leader sequence is present in the N-terminus of all these mRNAs and is recognized by the viral shutoff protein to provide expression although conventional translation via ribosome scanning from the cap has been shut off in the host cell.</text>
</comment>
<dbReference type="SUPFAM" id="SSF54001">
    <property type="entry name" value="Cysteine proteinases"/>
    <property type="match status" value="1"/>
</dbReference>
<comment type="similarity">
    <text evidence="10 11">Belongs to the peptidase C5 family.</text>
</comment>
<proteinExistence type="evidence at transcript level"/>
<comment type="subunit">
    <text evidence="10">Interacts with protease cofactor pVI-C; this interaction is necessary for protease activation.</text>
</comment>
<evidence type="ECO:0000256" key="10">
    <source>
        <dbReference type="HAMAP-Rule" id="MF_04059"/>
    </source>
</evidence>
<dbReference type="Pfam" id="PF00770">
    <property type="entry name" value="Peptidase_C5"/>
    <property type="match status" value="1"/>
</dbReference>
<evidence type="ECO:0000256" key="4">
    <source>
        <dbReference type="ARBA" id="ARBA00022807"/>
    </source>
</evidence>
<evidence type="ECO:0000256" key="7">
    <source>
        <dbReference type="ARBA" id="ARBA00022921"/>
    </source>
</evidence>
<evidence type="ECO:0000256" key="11">
    <source>
        <dbReference type="PIRNR" id="PIRNR001218"/>
    </source>
</evidence>
<dbReference type="Gene3D" id="3.40.395.10">
    <property type="entry name" value="Adenoviral Proteinase, Chain A"/>
    <property type="match status" value="1"/>
</dbReference>
<keyword evidence="3 10" id="KW-0378">Hydrolase</keyword>
<dbReference type="EMBL" id="KJ452170">
    <property type="protein sequence ID" value="AJA72335.1"/>
    <property type="molecule type" value="Genomic_DNA"/>
</dbReference>
<evidence type="ECO:0000256" key="12">
    <source>
        <dbReference type="PIRSR" id="PIRSR001218-1"/>
    </source>
</evidence>
<evidence type="ECO:0000256" key="5">
    <source>
        <dbReference type="ARBA" id="ARBA00022813"/>
    </source>
</evidence>
<evidence type="ECO:0000256" key="6">
    <source>
        <dbReference type="ARBA" id="ARBA00022844"/>
    </source>
</evidence>
<keyword evidence="7 10" id="KW-0426">Late protein</keyword>
<comment type="function">
    <text evidence="10">Cleaves viral precursor proteins (pTP, pIIIa, pVI, pVII, pVIII, and pX) inside newly assembled particles giving rise to mature virions. Protease complexed to its cofactor slides along the viral DNA to specifically locate and cleave the viral precursors. Mature virions have a weakened organization compared to the unmature virions, thereby facilitating subsequent uncoating. Without maturation, the particle lacks infectivity and is unable to uncoat. Late in adenovirus infection, in the cytoplasm, may participate in the cytoskeleton destruction. Cleaves host cell cytoskeletal keratins K7 and K18.</text>
</comment>
<dbReference type="GO" id="GO:0044423">
    <property type="term" value="C:virion component"/>
    <property type="evidence" value="ECO:0007669"/>
    <property type="project" value="UniProtKB-UniRule"/>
</dbReference>
<comment type="activity regulation">
    <text evidence="10">Requires DNA and protease cofactor for maximal activation. Inside nascent virions, becomes partially activated by binding to the viral DNA, allowing it to cleave the cofactor that binds to the protease and fully activates it. Actin, like the viral protease cofactor, seems to act as a cofactor in the cleavage of cytokeratin 18 and of actin itself.</text>
</comment>
<dbReference type="GO" id="GO:0006508">
    <property type="term" value="P:proteolysis"/>
    <property type="evidence" value="ECO:0007669"/>
    <property type="project" value="UniProtKB-KW"/>
</dbReference>
<gene>
    <name evidence="10" type="primary">L3</name>
</gene>
<evidence type="ECO:0000256" key="1">
    <source>
        <dbReference type="ARBA" id="ARBA00022562"/>
    </source>
</evidence>
<dbReference type="InterPro" id="IPR038765">
    <property type="entry name" value="Papain-like_cys_pep_sf"/>
</dbReference>
<sequence>MSGTSESELKALMKSLGIAGNFLGTFDCTFPGFINKHKRQTAIINTGSRASGGLHWLAFAWDPLRYTIYMFDPLGWKEKDLFKLYGFSYKTMIKRSALQSANRCVKLVKNTEAVQCTCAGSCGLFCVFFLYCFNLCHINPFEASIFQAMHGTSPALYPSKPHLLHANQQMLYDFLRSHSSYFVNNERTLVCNTKLNLINIHQ</sequence>
<dbReference type="PIRSF" id="PIRSF001218">
    <property type="entry name" value="Protease_ADV"/>
    <property type="match status" value="1"/>
</dbReference>
<evidence type="ECO:0000313" key="14">
    <source>
        <dbReference type="Proteomes" id="UP000163658"/>
    </source>
</evidence>
<dbReference type="Proteomes" id="UP000163658">
    <property type="component" value="Genome"/>
</dbReference>
<dbReference type="GO" id="GO:0003677">
    <property type="term" value="F:DNA binding"/>
    <property type="evidence" value="ECO:0007669"/>
    <property type="project" value="UniProtKB-UniRule"/>
</dbReference>
<organism evidence="13 14">
    <name type="scientific">Duck adenovirus 1</name>
    <name type="common">DAdV-1</name>
    <dbReference type="NCBI Taxonomy" id="130329"/>
    <lineage>
        <taxon>Viruses</taxon>
        <taxon>Varidnaviria</taxon>
        <taxon>Bamfordvirae</taxon>
        <taxon>Preplasmiviricota</taxon>
        <taxon>Polisuviricotina</taxon>
        <taxon>Pharingeaviricetes</taxon>
        <taxon>Rowavirales</taxon>
        <taxon>Adenoviridae</taxon>
        <taxon>Barthadenovirus</taxon>
        <taxon>Barthadenovirus galloanserae</taxon>
        <taxon>Duck atadenovirus A</taxon>
    </lineage>
</organism>
<evidence type="ECO:0000256" key="3">
    <source>
        <dbReference type="ARBA" id="ARBA00022801"/>
    </source>
</evidence>
<feature type="active site" evidence="10 12">
    <location>
        <position position="72"/>
    </location>
</feature>
<comment type="subcellular location">
    <subcellularLocation>
        <location evidence="10">Virion</location>
    </subcellularLocation>
    <subcellularLocation>
        <location evidence="10">Host nucleus</location>
    </subcellularLocation>
    <text evidence="10">Present in about 10 copies per virion.</text>
</comment>
<dbReference type="GO" id="GO:0004197">
    <property type="term" value="F:cysteine-type endopeptidase activity"/>
    <property type="evidence" value="ECO:0007669"/>
    <property type="project" value="UniProtKB-UniRule"/>
</dbReference>
<evidence type="ECO:0000256" key="8">
    <source>
        <dbReference type="ARBA" id="ARBA00023125"/>
    </source>
</evidence>
<dbReference type="EC" id="3.4.22.39" evidence="10"/>
<keyword evidence="4 10" id="KW-0788">Thiol protease</keyword>
<name>A0A0D3MWT7_DADV1</name>
<accession>A0A0D3MWT7</accession>
<evidence type="ECO:0000313" key="13">
    <source>
        <dbReference type="EMBL" id="AJA72335.1"/>
    </source>
</evidence>
<keyword evidence="6 10" id="KW-0946">Virion</keyword>
<dbReference type="HAMAP" id="MF_04059">
    <property type="entry name" value="ADV_PRO"/>
    <property type="match status" value="1"/>
</dbReference>
<keyword evidence="5 10" id="KW-0068">Autocatalytic cleavage</keyword>
<dbReference type="InterPro" id="IPR000855">
    <property type="entry name" value="Peptidase_C5"/>
</dbReference>
<feature type="site" description="Cleavage; by autolysis" evidence="10">
    <location>
        <begin position="52"/>
        <end position="53"/>
    </location>
</feature>
<feature type="disulfide bond" description="Interchain (with C-10 in cleaved protease cofactor pVI-C)" evidence="10">
    <location>
        <position position="104"/>
    </location>
</feature>
<feature type="active site" evidence="10 12">
    <location>
        <position position="55"/>
    </location>
</feature>
<comment type="induction">
    <text evidence="10">Expressed in the late phase of the viral replicative cycle.</text>
</comment>
<comment type="catalytic activity">
    <reaction evidence="10 11">
        <text>Cleaves proteins of the adenovirus and its host cell at two consensus sites: -Yaa-Xaa-Gly-Gly-|-Xaa- and -Yaa-Xaa-Gly-Xaa-|-Gly- (in which Yaa is Met, Ile or Leu, and Xaa is any amino acid).</text>
        <dbReference type="EC" id="3.4.22.39"/>
    </reaction>
</comment>